<evidence type="ECO:0000256" key="2">
    <source>
        <dbReference type="SAM" id="SignalP"/>
    </source>
</evidence>
<evidence type="ECO:0000256" key="1">
    <source>
        <dbReference type="ARBA" id="ARBA00006987"/>
    </source>
</evidence>
<accession>A0A0C6P0J9</accession>
<evidence type="ECO:0000313" key="4">
    <source>
        <dbReference type="Proteomes" id="UP000007564"/>
    </source>
</evidence>
<dbReference type="CDD" id="cd13578">
    <property type="entry name" value="PBP2_Bug27"/>
    <property type="match status" value="1"/>
</dbReference>
<dbReference type="Gene3D" id="3.40.190.10">
    <property type="entry name" value="Periplasmic binding protein-like II"/>
    <property type="match status" value="1"/>
</dbReference>
<dbReference type="EMBL" id="HE965806">
    <property type="protein sequence ID" value="CCJ52087.1"/>
    <property type="molecule type" value="Genomic_DNA"/>
</dbReference>
<dbReference type="OrthoDB" id="8678477at2"/>
<dbReference type="PANTHER" id="PTHR42928">
    <property type="entry name" value="TRICARBOXYLATE-BINDING PROTEIN"/>
    <property type="match status" value="1"/>
</dbReference>
<dbReference type="InterPro" id="IPR042100">
    <property type="entry name" value="Bug_dom1"/>
</dbReference>
<reference evidence="3 4" key="1">
    <citation type="journal article" date="2012" name="BMC Genomics">
        <title>Comparative genomics of the classical Bordetella subspecies: the evolution and exchange of virulence-associated diversity amongst closely related pathogens.</title>
        <authorList>
            <person name="Park J."/>
            <person name="Zhang Y."/>
            <person name="Buboltz A.M."/>
            <person name="Zhang X."/>
            <person name="Schuster S.C."/>
            <person name="Ahuja U."/>
            <person name="Liu M."/>
            <person name="Miller J.F."/>
            <person name="Sebaihia M."/>
            <person name="Bentley S.D."/>
            <person name="Parkhill J."/>
            <person name="Harvill E.T."/>
        </authorList>
    </citation>
    <scope>NUCLEOTIDE SEQUENCE [LARGE SCALE GENOMIC DNA]</scope>
    <source>
        <strain evidence="3 4">253</strain>
    </source>
</reference>
<proteinExistence type="inferred from homology"/>
<dbReference type="RefSeq" id="WP_003812334.1">
    <property type="nucleotide sequence ID" value="NC_019382.1"/>
</dbReference>
<organism evidence="3 4">
    <name type="scientific">Bordetella bronchiseptica 253</name>
    <dbReference type="NCBI Taxonomy" id="568707"/>
    <lineage>
        <taxon>Bacteria</taxon>
        <taxon>Pseudomonadati</taxon>
        <taxon>Pseudomonadota</taxon>
        <taxon>Betaproteobacteria</taxon>
        <taxon>Burkholderiales</taxon>
        <taxon>Alcaligenaceae</taxon>
        <taxon>Bordetella</taxon>
    </lineage>
</organism>
<dbReference type="AlphaFoldDB" id="A0A0C6P0J9"/>
<dbReference type="Proteomes" id="UP000007564">
    <property type="component" value="Chromosome"/>
</dbReference>
<dbReference type="HOGENOM" id="CLU_045683_0_2_4"/>
<dbReference type="Gene3D" id="3.40.190.150">
    <property type="entry name" value="Bordetella uptake gene, domain 1"/>
    <property type="match status" value="1"/>
</dbReference>
<keyword evidence="2" id="KW-0732">Signal</keyword>
<comment type="similarity">
    <text evidence="1">Belongs to the UPF0065 (bug) family.</text>
</comment>
<gene>
    <name evidence="3" type="ORF">BN112_0169</name>
</gene>
<feature type="signal peptide" evidence="2">
    <location>
        <begin position="1"/>
        <end position="30"/>
    </location>
</feature>
<name>A0A0C6P0J9_BORBO</name>
<dbReference type="Pfam" id="PF03401">
    <property type="entry name" value="TctC"/>
    <property type="match status" value="1"/>
</dbReference>
<dbReference type="InterPro" id="IPR005064">
    <property type="entry name" value="BUG"/>
</dbReference>
<sequence length="332" mass="34387">MYPINLTRLKTALAATLAVAALAAAAPAAATDWTPDRPLRIVSPYAAAGTNDLLARLMAQKLGERLGKSIVVENRAGANGIIGAEYVAKMPGDGYTMLMGNSATHGINPNLYAKLSYDADKDFTPIGLIASVPLLLVVGPKVEADSLQDLIALSKSRPGQISFASSGVGSSPQLAGELFKSISGLDIIHVPYKGDSPALTDVLGGQVTMMFANIPSALPMVRAGKLKALAMTGAARTSAAPEIPTMAEAGLPGVEISAWYGLMAPAGLPSPVLARLNTELNAVLQQPDVQTRIRELGAEPAQPGPPAQFQQFVDAELAKYGKVIKTAGIAPE</sequence>
<protein>
    <submittedName>
        <fullName evidence="3">Putative exported protein</fullName>
    </submittedName>
</protein>
<dbReference type="KEGG" id="bbh:BN112_0169"/>
<dbReference type="SUPFAM" id="SSF53850">
    <property type="entry name" value="Periplasmic binding protein-like II"/>
    <property type="match status" value="1"/>
</dbReference>
<dbReference type="PIRSF" id="PIRSF017082">
    <property type="entry name" value="YflP"/>
    <property type="match status" value="1"/>
</dbReference>
<feature type="chain" id="PRO_5002189753" evidence="2">
    <location>
        <begin position="31"/>
        <end position="332"/>
    </location>
</feature>
<dbReference type="PANTHER" id="PTHR42928:SF5">
    <property type="entry name" value="BLR1237 PROTEIN"/>
    <property type="match status" value="1"/>
</dbReference>
<evidence type="ECO:0000313" key="3">
    <source>
        <dbReference type="EMBL" id="CCJ52087.1"/>
    </source>
</evidence>